<accession>A0A9X2P8J3</accession>
<sequence length="207" mass="22939">MKALIADDHPIVRKGIVQLLKDAFPKIKTEEVNSGIEAVKKINGEVWDLIVLDISMPGRNGIEVLKHARNSGVKTPILILSMQAEEHYALRSLKAGASGYVSKESAGDELVKAVERVMKGKKYISPKVTEILAENLGEEPEIIHEKLSDREMEVMMLIASGKAVSDIASDLNLSVSTVSTYRLRILDKLHLHNNAEILRYVFENGLK</sequence>
<evidence type="ECO:0000259" key="6">
    <source>
        <dbReference type="PROSITE" id="PS50043"/>
    </source>
</evidence>
<dbReference type="Pfam" id="PF00196">
    <property type="entry name" value="GerE"/>
    <property type="match status" value="1"/>
</dbReference>
<dbReference type="InterPro" id="IPR016032">
    <property type="entry name" value="Sig_transdc_resp-reg_C-effctor"/>
</dbReference>
<dbReference type="CDD" id="cd06170">
    <property type="entry name" value="LuxR_C_like"/>
    <property type="match status" value="1"/>
</dbReference>
<feature type="domain" description="Response regulatory" evidence="7">
    <location>
        <begin position="2"/>
        <end position="118"/>
    </location>
</feature>
<evidence type="ECO:0000256" key="1">
    <source>
        <dbReference type="ARBA" id="ARBA00022553"/>
    </source>
</evidence>
<dbReference type="InterPro" id="IPR001789">
    <property type="entry name" value="Sig_transdc_resp-reg_receiver"/>
</dbReference>
<dbReference type="PROSITE" id="PS50110">
    <property type="entry name" value="RESPONSE_REGULATORY"/>
    <property type="match status" value="1"/>
</dbReference>
<dbReference type="InterPro" id="IPR058245">
    <property type="entry name" value="NreC/VraR/RcsB-like_REC"/>
</dbReference>
<evidence type="ECO:0000256" key="4">
    <source>
        <dbReference type="ARBA" id="ARBA00023163"/>
    </source>
</evidence>
<organism evidence="8 9">
    <name type="scientific">Aquiflexum gelatinilyticum</name>
    <dbReference type="NCBI Taxonomy" id="2961943"/>
    <lineage>
        <taxon>Bacteria</taxon>
        <taxon>Pseudomonadati</taxon>
        <taxon>Bacteroidota</taxon>
        <taxon>Cytophagia</taxon>
        <taxon>Cytophagales</taxon>
        <taxon>Cyclobacteriaceae</taxon>
        <taxon>Aquiflexum</taxon>
    </lineage>
</organism>
<dbReference type="PROSITE" id="PS50043">
    <property type="entry name" value="HTH_LUXR_2"/>
    <property type="match status" value="1"/>
</dbReference>
<dbReference type="SMART" id="SM00421">
    <property type="entry name" value="HTH_LUXR"/>
    <property type="match status" value="1"/>
</dbReference>
<dbReference type="SUPFAM" id="SSF52172">
    <property type="entry name" value="CheY-like"/>
    <property type="match status" value="1"/>
</dbReference>
<dbReference type="AlphaFoldDB" id="A0A9X2P8J3"/>
<feature type="modified residue" description="4-aspartylphosphate" evidence="5">
    <location>
        <position position="53"/>
    </location>
</feature>
<evidence type="ECO:0000313" key="8">
    <source>
        <dbReference type="EMBL" id="MCR9014080.1"/>
    </source>
</evidence>
<dbReference type="Pfam" id="PF00072">
    <property type="entry name" value="Response_reg"/>
    <property type="match status" value="1"/>
</dbReference>
<comment type="caution">
    <text evidence="8">The sequence shown here is derived from an EMBL/GenBank/DDBJ whole genome shotgun (WGS) entry which is preliminary data.</text>
</comment>
<dbReference type="PANTHER" id="PTHR43214">
    <property type="entry name" value="TWO-COMPONENT RESPONSE REGULATOR"/>
    <property type="match status" value="1"/>
</dbReference>
<dbReference type="PRINTS" id="PR00038">
    <property type="entry name" value="HTHLUXR"/>
</dbReference>
<feature type="domain" description="HTH luxR-type" evidence="6">
    <location>
        <begin position="140"/>
        <end position="205"/>
    </location>
</feature>
<dbReference type="Proteomes" id="UP001142175">
    <property type="component" value="Unassembled WGS sequence"/>
</dbReference>
<protein>
    <submittedName>
        <fullName evidence="8">Response regulator transcription factor</fullName>
    </submittedName>
</protein>
<evidence type="ECO:0000259" key="7">
    <source>
        <dbReference type="PROSITE" id="PS50110"/>
    </source>
</evidence>
<dbReference type="GO" id="GO:0006355">
    <property type="term" value="P:regulation of DNA-templated transcription"/>
    <property type="evidence" value="ECO:0007669"/>
    <property type="project" value="InterPro"/>
</dbReference>
<keyword evidence="9" id="KW-1185">Reference proteome</keyword>
<gene>
    <name evidence="8" type="ORF">NU887_03475</name>
</gene>
<keyword evidence="1 5" id="KW-0597">Phosphoprotein</keyword>
<dbReference type="PANTHER" id="PTHR43214:SF41">
    <property type="entry name" value="NITRATE_NITRITE RESPONSE REGULATOR PROTEIN NARP"/>
    <property type="match status" value="1"/>
</dbReference>
<proteinExistence type="predicted"/>
<dbReference type="InterPro" id="IPR039420">
    <property type="entry name" value="WalR-like"/>
</dbReference>
<dbReference type="InterPro" id="IPR011006">
    <property type="entry name" value="CheY-like_superfamily"/>
</dbReference>
<evidence type="ECO:0000313" key="9">
    <source>
        <dbReference type="Proteomes" id="UP001142175"/>
    </source>
</evidence>
<evidence type="ECO:0000256" key="2">
    <source>
        <dbReference type="ARBA" id="ARBA00023015"/>
    </source>
</evidence>
<dbReference type="InterPro" id="IPR000792">
    <property type="entry name" value="Tscrpt_reg_LuxR_C"/>
</dbReference>
<reference evidence="8" key="1">
    <citation type="submission" date="2022-08" db="EMBL/GenBank/DDBJ databases">
        <authorList>
            <person name="Zhang D."/>
        </authorList>
    </citation>
    <scope>NUCLEOTIDE SEQUENCE</scope>
    <source>
        <strain evidence="8">XJ19-11</strain>
    </source>
</reference>
<name>A0A9X2P8J3_9BACT</name>
<dbReference type="EMBL" id="JANSUY010000001">
    <property type="protein sequence ID" value="MCR9014080.1"/>
    <property type="molecule type" value="Genomic_DNA"/>
</dbReference>
<keyword evidence="2" id="KW-0805">Transcription regulation</keyword>
<evidence type="ECO:0000256" key="5">
    <source>
        <dbReference type="PROSITE-ProRule" id="PRU00169"/>
    </source>
</evidence>
<dbReference type="GO" id="GO:0003677">
    <property type="term" value="F:DNA binding"/>
    <property type="evidence" value="ECO:0007669"/>
    <property type="project" value="UniProtKB-KW"/>
</dbReference>
<keyword evidence="3" id="KW-0238">DNA-binding</keyword>
<dbReference type="RefSeq" id="WP_258421955.1">
    <property type="nucleotide sequence ID" value="NZ_JANAEZ010000001.1"/>
</dbReference>
<dbReference type="SMART" id="SM00448">
    <property type="entry name" value="REC"/>
    <property type="match status" value="1"/>
</dbReference>
<dbReference type="GO" id="GO:0000160">
    <property type="term" value="P:phosphorelay signal transduction system"/>
    <property type="evidence" value="ECO:0007669"/>
    <property type="project" value="InterPro"/>
</dbReference>
<keyword evidence="4" id="KW-0804">Transcription</keyword>
<dbReference type="CDD" id="cd17535">
    <property type="entry name" value="REC_NarL-like"/>
    <property type="match status" value="1"/>
</dbReference>
<dbReference type="SUPFAM" id="SSF46894">
    <property type="entry name" value="C-terminal effector domain of the bipartite response regulators"/>
    <property type="match status" value="1"/>
</dbReference>
<dbReference type="PROSITE" id="PS00622">
    <property type="entry name" value="HTH_LUXR_1"/>
    <property type="match status" value="1"/>
</dbReference>
<dbReference type="Gene3D" id="3.40.50.2300">
    <property type="match status" value="1"/>
</dbReference>
<evidence type="ECO:0000256" key="3">
    <source>
        <dbReference type="ARBA" id="ARBA00023125"/>
    </source>
</evidence>